<dbReference type="AlphaFoldDB" id="A0A067JQX0"/>
<evidence type="ECO:0000313" key="2">
    <source>
        <dbReference type="Proteomes" id="UP000027138"/>
    </source>
</evidence>
<evidence type="ECO:0000313" key="1">
    <source>
        <dbReference type="EMBL" id="KDP26262.1"/>
    </source>
</evidence>
<sequence length="82" mass="9110">MWGGLYRHSMLCKQLKTSSWVGEDVATTDQLARVSFLLVLGCTVAHDWADHVDLGLVQSLVNLGLLGDMIKVEPLWHPCTMT</sequence>
<organism evidence="1 2">
    <name type="scientific">Jatropha curcas</name>
    <name type="common">Barbados nut</name>
    <dbReference type="NCBI Taxonomy" id="180498"/>
    <lineage>
        <taxon>Eukaryota</taxon>
        <taxon>Viridiplantae</taxon>
        <taxon>Streptophyta</taxon>
        <taxon>Embryophyta</taxon>
        <taxon>Tracheophyta</taxon>
        <taxon>Spermatophyta</taxon>
        <taxon>Magnoliopsida</taxon>
        <taxon>eudicotyledons</taxon>
        <taxon>Gunneridae</taxon>
        <taxon>Pentapetalae</taxon>
        <taxon>rosids</taxon>
        <taxon>fabids</taxon>
        <taxon>Malpighiales</taxon>
        <taxon>Euphorbiaceae</taxon>
        <taxon>Crotonoideae</taxon>
        <taxon>Jatropheae</taxon>
        <taxon>Jatropha</taxon>
    </lineage>
</organism>
<accession>A0A067JQX0</accession>
<name>A0A067JQX0_JATCU</name>
<proteinExistence type="predicted"/>
<protein>
    <submittedName>
        <fullName evidence="1">Uncharacterized protein</fullName>
    </submittedName>
</protein>
<keyword evidence="2" id="KW-1185">Reference proteome</keyword>
<dbReference type="Proteomes" id="UP000027138">
    <property type="component" value="Unassembled WGS sequence"/>
</dbReference>
<gene>
    <name evidence="1" type="ORF">JCGZ_22434</name>
</gene>
<dbReference type="EMBL" id="KK914913">
    <property type="protein sequence ID" value="KDP26262.1"/>
    <property type="molecule type" value="Genomic_DNA"/>
</dbReference>
<reference evidence="1 2" key="1">
    <citation type="journal article" date="2014" name="PLoS ONE">
        <title>Global Analysis of Gene Expression Profiles in Physic Nut (Jatropha curcas L.) Seedlings Exposed to Salt Stress.</title>
        <authorList>
            <person name="Zhang L."/>
            <person name="Zhang C."/>
            <person name="Wu P."/>
            <person name="Chen Y."/>
            <person name="Li M."/>
            <person name="Jiang H."/>
            <person name="Wu G."/>
        </authorList>
    </citation>
    <scope>NUCLEOTIDE SEQUENCE [LARGE SCALE GENOMIC DNA]</scope>
    <source>
        <strain evidence="2">cv. GZQX0401</strain>
        <tissue evidence="1">Young leaves</tissue>
    </source>
</reference>